<dbReference type="STRING" id="106549.A0A540L398"/>
<gene>
    <name evidence="2" type="ORF">C1H46_033520</name>
</gene>
<reference evidence="2 3" key="1">
    <citation type="journal article" date="2019" name="G3 (Bethesda)">
        <title>Sequencing of a Wild Apple (Malus baccata) Genome Unravels the Differences Between Cultivated and Wild Apple Species Regarding Disease Resistance and Cold Tolerance.</title>
        <authorList>
            <person name="Chen X."/>
        </authorList>
    </citation>
    <scope>NUCLEOTIDE SEQUENCE [LARGE SCALE GENOMIC DNA]</scope>
    <source>
        <strain evidence="3">cv. Shandingzi</strain>
        <tissue evidence="2">Leaves</tissue>
    </source>
</reference>
<dbReference type="Proteomes" id="UP000315295">
    <property type="component" value="Unassembled WGS sequence"/>
</dbReference>
<sequence length="173" mass="19094">MMCATYDCNCATAYLELVNEKQSKQITEIPPEAYKTPPVWIDLDMTGEGKINPWREAPYKDAAERTACGNLPLNAFLSEVFHDRRSCYNSRIATDLGFDSLPPPPTVARSHNLNHSRHHHTYLLERAAIGLKQGGIHQGSGNRIARSSGTLSGSERQRLPGSVCSPGKGCWRG</sequence>
<proteinExistence type="predicted"/>
<evidence type="ECO:0000313" key="2">
    <source>
        <dbReference type="EMBL" id="TQD80950.1"/>
    </source>
</evidence>
<name>A0A540L398_MALBA</name>
<dbReference type="EMBL" id="VIEB01000788">
    <property type="protein sequence ID" value="TQD80950.1"/>
    <property type="molecule type" value="Genomic_DNA"/>
</dbReference>
<dbReference type="AlphaFoldDB" id="A0A540L398"/>
<evidence type="ECO:0000256" key="1">
    <source>
        <dbReference type="SAM" id="MobiDB-lite"/>
    </source>
</evidence>
<feature type="region of interest" description="Disordered" evidence="1">
    <location>
        <begin position="136"/>
        <end position="173"/>
    </location>
</feature>
<evidence type="ECO:0000313" key="3">
    <source>
        <dbReference type="Proteomes" id="UP000315295"/>
    </source>
</evidence>
<comment type="caution">
    <text evidence="2">The sequence shown here is derived from an EMBL/GenBank/DDBJ whole genome shotgun (WGS) entry which is preliminary data.</text>
</comment>
<keyword evidence="3" id="KW-1185">Reference proteome</keyword>
<protein>
    <submittedName>
        <fullName evidence="2">Uncharacterized protein</fullName>
    </submittedName>
</protein>
<organism evidence="2 3">
    <name type="scientific">Malus baccata</name>
    <name type="common">Siberian crab apple</name>
    <name type="synonym">Pyrus baccata</name>
    <dbReference type="NCBI Taxonomy" id="106549"/>
    <lineage>
        <taxon>Eukaryota</taxon>
        <taxon>Viridiplantae</taxon>
        <taxon>Streptophyta</taxon>
        <taxon>Embryophyta</taxon>
        <taxon>Tracheophyta</taxon>
        <taxon>Spermatophyta</taxon>
        <taxon>Magnoliopsida</taxon>
        <taxon>eudicotyledons</taxon>
        <taxon>Gunneridae</taxon>
        <taxon>Pentapetalae</taxon>
        <taxon>rosids</taxon>
        <taxon>fabids</taxon>
        <taxon>Rosales</taxon>
        <taxon>Rosaceae</taxon>
        <taxon>Amygdaloideae</taxon>
        <taxon>Maleae</taxon>
        <taxon>Malus</taxon>
    </lineage>
</organism>
<feature type="compositionally biased region" description="Polar residues" evidence="1">
    <location>
        <begin position="139"/>
        <end position="154"/>
    </location>
</feature>
<accession>A0A540L398</accession>